<evidence type="ECO:0000313" key="2">
    <source>
        <dbReference type="EMBL" id="KAK1350236.1"/>
    </source>
</evidence>
<feature type="compositionally biased region" description="Basic and acidic residues" evidence="1">
    <location>
        <begin position="316"/>
        <end position="342"/>
    </location>
</feature>
<dbReference type="PANTHER" id="PTHR36005">
    <property type="entry name" value="DNA LIGASE-LIKE PROTEIN"/>
    <property type="match status" value="1"/>
</dbReference>
<feature type="compositionally biased region" description="Basic and acidic residues" evidence="1">
    <location>
        <begin position="239"/>
        <end position="253"/>
    </location>
</feature>
<dbReference type="EMBL" id="JAUIZM010000067">
    <property type="protein sequence ID" value="KAK1350236.1"/>
    <property type="molecule type" value="Genomic_DNA"/>
</dbReference>
<feature type="region of interest" description="Disordered" evidence="1">
    <location>
        <begin position="392"/>
        <end position="422"/>
    </location>
</feature>
<feature type="region of interest" description="Disordered" evidence="1">
    <location>
        <begin position="446"/>
        <end position="514"/>
    </location>
</feature>
<feature type="compositionally biased region" description="Basic and acidic residues" evidence="1">
    <location>
        <begin position="175"/>
        <end position="185"/>
    </location>
</feature>
<feature type="region of interest" description="Disordered" evidence="1">
    <location>
        <begin position="654"/>
        <end position="676"/>
    </location>
</feature>
<protein>
    <submittedName>
        <fullName evidence="2">Otolith matrix protein OMM-64</fullName>
    </submittedName>
</protein>
<keyword evidence="3" id="KW-1185">Reference proteome</keyword>
<sequence length="907" mass="100386">MESDDDYQSFSPPSNSPSHFPKFKRLKKKSSKSKPIRNEPVSRNDGPGFLSSVDFKKLEALEGSRSGDLDDSEPIRNEPVSRNDGPVLLTSVDFAEIEALEGSRSGEVDVAKSIRDELVDDGVNLFMNVDFARLEALESSTSGEVDGLVSSVDFKKLEDLEGSKSVSFDDSEDLVMSRDEKDSEDLGEKIADLKIEVTRKKRSARGGLRDKKRKIESVLSLPRVDFEKLEALKNVGSDDSSRESFGDGEERGNVDGGVRKVTKRVLDFDDENGGGAEKGDGEGEKVKVKVSKSEKKRISEGEGSEKKEKKKKRVKGSSEEGKLKEKPSNKRREEKERKAYLEQLHAESQRLLRETSGAGFKPVPVVQKPISSLLEKIRQRKLEVSKKMSLLNNSGYSTENDDSLIEPMTGTDSRKVSTRGNLSDKVEVDTKIDASLEDIKSSLDASITDGVKGLRTHSSPESEKSPMAVSEEPTPTFRAPVDDTQDLFGNSETIDDKDDKLDNQHNSPMEEVLAPSLLTMNLKIDSVPLDDDISSDEDDNDKENLKPITFKPSDPCPSPKGDPVKAFVDDEAEEEDDSDHDIRFNENDEDDGNEDSDELNDLIVTGYEEKSIDNERRNELHQKWLEQQDAAGTDNLMQRLGCGPKVKENTLFDVEIESDEDDEGSSDDEEDVGPAKAARINARKAKQMIPQMFADKEDPFVSSDDEETEKMLVKQRLLEKVEDKATLIPPAEDENSREIFGLIKKLNNAPIAKKKQKVPSFFETLITGGSSSSSSSKSSFLGRVSSHSLPSKQRSSTTRSFIFGRDDSNSRSSISISEDSSDAVAKEIRPTQKATAKFTSSQAKSFTQSSQIVAETTPGTSLIEILKRSSMQSTTCNQDNMVGMTQTIISAFKIPKKPVKLEGRTKY</sequence>
<comment type="caution">
    <text evidence="2">The sequence shown here is derived from an EMBL/GenBank/DDBJ whole genome shotgun (WGS) entry which is preliminary data.</text>
</comment>
<feature type="region of interest" description="Disordered" evidence="1">
    <location>
        <begin position="231"/>
        <end position="342"/>
    </location>
</feature>
<accession>A0AAD8GMB2</accession>
<organism evidence="2 3">
    <name type="scientific">Heracleum sosnowskyi</name>
    <dbReference type="NCBI Taxonomy" id="360622"/>
    <lineage>
        <taxon>Eukaryota</taxon>
        <taxon>Viridiplantae</taxon>
        <taxon>Streptophyta</taxon>
        <taxon>Embryophyta</taxon>
        <taxon>Tracheophyta</taxon>
        <taxon>Spermatophyta</taxon>
        <taxon>Magnoliopsida</taxon>
        <taxon>eudicotyledons</taxon>
        <taxon>Gunneridae</taxon>
        <taxon>Pentapetalae</taxon>
        <taxon>asterids</taxon>
        <taxon>campanulids</taxon>
        <taxon>Apiales</taxon>
        <taxon>Apiaceae</taxon>
        <taxon>Apioideae</taxon>
        <taxon>apioid superclade</taxon>
        <taxon>Tordylieae</taxon>
        <taxon>Tordyliinae</taxon>
        <taxon>Heracleum</taxon>
    </lineage>
</organism>
<reference evidence="2" key="1">
    <citation type="submission" date="2023-02" db="EMBL/GenBank/DDBJ databases">
        <title>Genome of toxic invasive species Heracleum sosnowskyi carries increased number of genes despite the absence of recent whole-genome duplications.</title>
        <authorList>
            <person name="Schelkunov M."/>
            <person name="Shtratnikova V."/>
            <person name="Makarenko M."/>
            <person name="Klepikova A."/>
            <person name="Omelchenko D."/>
            <person name="Novikova G."/>
            <person name="Obukhova E."/>
            <person name="Bogdanov V."/>
            <person name="Penin A."/>
            <person name="Logacheva M."/>
        </authorList>
    </citation>
    <scope>NUCLEOTIDE SEQUENCE</scope>
    <source>
        <strain evidence="2">Hsosn_3</strain>
        <tissue evidence="2">Leaf</tissue>
    </source>
</reference>
<feature type="region of interest" description="Disordered" evidence="1">
    <location>
        <begin position="1"/>
        <end position="84"/>
    </location>
</feature>
<feature type="compositionally biased region" description="Acidic residues" evidence="1">
    <location>
        <begin position="654"/>
        <end position="672"/>
    </location>
</feature>
<reference evidence="2" key="2">
    <citation type="submission" date="2023-05" db="EMBL/GenBank/DDBJ databases">
        <authorList>
            <person name="Schelkunov M.I."/>
        </authorList>
    </citation>
    <scope>NUCLEOTIDE SEQUENCE</scope>
    <source>
        <strain evidence="2">Hsosn_3</strain>
        <tissue evidence="2">Leaf</tissue>
    </source>
</reference>
<feature type="compositionally biased region" description="Acidic residues" evidence="1">
    <location>
        <begin position="587"/>
        <end position="599"/>
    </location>
</feature>
<gene>
    <name evidence="2" type="ORF">POM88_054672</name>
</gene>
<feature type="compositionally biased region" description="Basic and acidic residues" evidence="1">
    <location>
        <begin position="277"/>
        <end position="307"/>
    </location>
</feature>
<evidence type="ECO:0000313" key="3">
    <source>
        <dbReference type="Proteomes" id="UP001237642"/>
    </source>
</evidence>
<feature type="compositionally biased region" description="Basic residues" evidence="1">
    <location>
        <begin position="21"/>
        <end position="35"/>
    </location>
</feature>
<feature type="compositionally biased region" description="Acidic residues" evidence="1">
    <location>
        <begin position="528"/>
        <end position="541"/>
    </location>
</feature>
<feature type="compositionally biased region" description="Polar residues" evidence="1">
    <location>
        <begin position="787"/>
        <end position="800"/>
    </location>
</feature>
<feature type="compositionally biased region" description="Basic and acidic residues" evidence="1">
    <location>
        <begin position="54"/>
        <end position="81"/>
    </location>
</feature>
<feature type="compositionally biased region" description="Low complexity" evidence="1">
    <location>
        <begin position="768"/>
        <end position="786"/>
    </location>
</feature>
<evidence type="ECO:0000256" key="1">
    <source>
        <dbReference type="SAM" id="MobiDB-lite"/>
    </source>
</evidence>
<dbReference type="Proteomes" id="UP001237642">
    <property type="component" value="Unassembled WGS sequence"/>
</dbReference>
<feature type="compositionally biased region" description="Low complexity" evidence="1">
    <location>
        <begin position="9"/>
        <end position="20"/>
    </location>
</feature>
<feature type="compositionally biased region" description="Acidic residues" evidence="1">
    <location>
        <begin position="569"/>
        <end position="579"/>
    </location>
</feature>
<feature type="region of interest" description="Disordered" evidence="1">
    <location>
        <begin position="768"/>
        <end position="824"/>
    </location>
</feature>
<feature type="region of interest" description="Disordered" evidence="1">
    <location>
        <begin position="163"/>
        <end position="185"/>
    </location>
</feature>
<dbReference type="AlphaFoldDB" id="A0AAD8GMB2"/>
<dbReference type="PANTHER" id="PTHR36005:SF1">
    <property type="entry name" value="DNA LIGASE-LIKE PROTEIN"/>
    <property type="match status" value="1"/>
</dbReference>
<proteinExistence type="predicted"/>
<name>A0AAD8GMB2_9APIA</name>
<feature type="region of interest" description="Disordered" evidence="1">
    <location>
        <begin position="528"/>
        <end position="599"/>
    </location>
</feature>